<dbReference type="InterPro" id="IPR045269">
    <property type="entry name" value="Atg1-like"/>
</dbReference>
<feature type="binding site" evidence="5">
    <location>
        <position position="62"/>
    </location>
    <ligand>
        <name>ATP</name>
        <dbReference type="ChEBI" id="CHEBI:30616"/>
    </ligand>
</feature>
<keyword evidence="2 5" id="KW-0547">Nucleotide-binding</keyword>
<dbReference type="GO" id="GO:0000407">
    <property type="term" value="C:phagophore assembly site"/>
    <property type="evidence" value="ECO:0007669"/>
    <property type="project" value="TreeGrafter"/>
</dbReference>
<evidence type="ECO:0000256" key="1">
    <source>
        <dbReference type="ARBA" id="ARBA00022679"/>
    </source>
</evidence>
<keyword evidence="3" id="KW-0418">Kinase</keyword>
<gene>
    <name evidence="7" type="ORF">A3K49_00995</name>
</gene>
<dbReference type="GO" id="GO:0005829">
    <property type="term" value="C:cytosol"/>
    <property type="evidence" value="ECO:0007669"/>
    <property type="project" value="TreeGrafter"/>
</dbReference>
<dbReference type="InterPro" id="IPR008271">
    <property type="entry name" value="Ser/Thr_kinase_AS"/>
</dbReference>
<dbReference type="SUPFAM" id="SSF56112">
    <property type="entry name" value="Protein kinase-like (PK-like)"/>
    <property type="match status" value="1"/>
</dbReference>
<evidence type="ECO:0000313" key="7">
    <source>
        <dbReference type="EMBL" id="OGC27586.1"/>
    </source>
</evidence>
<dbReference type="AlphaFoldDB" id="A0A1F4T4U8"/>
<dbReference type="GO" id="GO:0005776">
    <property type="term" value="C:autophagosome"/>
    <property type="evidence" value="ECO:0007669"/>
    <property type="project" value="TreeGrafter"/>
</dbReference>
<keyword evidence="1" id="KW-0808">Transferase</keyword>
<sequence length="287" mass="31803">MGVQIGRVDRRALAPVDISVSNPGRTVIIGGRFVRGGEIGSGGNGVVFSVTDRITGISLVAKQIRTNLEALKAEAIANYQLTYLGRKVDFADTSFPLTRSYGVKKGDDGNVYLIFERASGRTLHEIIGERKRLPLNEALDIAIKICDALIIIKEEKMVHGDIKPENIFYDARTGAIKIIDFGQAVLSGEKGKKATLLFSSPEQTRQDKVDEKADVFSACLTLVELLNGKNGFLRQRREQMINAEFTSPHIPRDLTDCLYKAAHPFHEQRSTLEQLRAGLIELRKKHS</sequence>
<dbReference type="PANTHER" id="PTHR24348">
    <property type="entry name" value="SERINE/THREONINE-PROTEIN KINASE UNC-51-RELATED"/>
    <property type="match status" value="1"/>
</dbReference>
<evidence type="ECO:0000256" key="3">
    <source>
        <dbReference type="ARBA" id="ARBA00022777"/>
    </source>
</evidence>
<dbReference type="PROSITE" id="PS50011">
    <property type="entry name" value="PROTEIN_KINASE_DOM"/>
    <property type="match status" value="1"/>
</dbReference>
<dbReference type="Proteomes" id="UP000178602">
    <property type="component" value="Unassembled WGS sequence"/>
</dbReference>
<feature type="domain" description="Protein kinase" evidence="6">
    <location>
        <begin position="33"/>
        <end position="287"/>
    </location>
</feature>
<dbReference type="InterPro" id="IPR011009">
    <property type="entry name" value="Kinase-like_dom_sf"/>
</dbReference>
<dbReference type="Pfam" id="PF00069">
    <property type="entry name" value="Pkinase"/>
    <property type="match status" value="1"/>
</dbReference>
<comment type="caution">
    <text evidence="7">The sequence shown here is derived from an EMBL/GenBank/DDBJ whole genome shotgun (WGS) entry which is preliminary data.</text>
</comment>
<evidence type="ECO:0000313" key="8">
    <source>
        <dbReference type="Proteomes" id="UP000178602"/>
    </source>
</evidence>
<evidence type="ECO:0000256" key="5">
    <source>
        <dbReference type="PROSITE-ProRule" id="PRU10141"/>
    </source>
</evidence>
<dbReference type="GO" id="GO:0016020">
    <property type="term" value="C:membrane"/>
    <property type="evidence" value="ECO:0007669"/>
    <property type="project" value="TreeGrafter"/>
</dbReference>
<dbReference type="Gene3D" id="1.10.510.10">
    <property type="entry name" value="Transferase(Phosphotransferase) domain 1"/>
    <property type="match status" value="1"/>
</dbReference>
<dbReference type="GO" id="GO:0005524">
    <property type="term" value="F:ATP binding"/>
    <property type="evidence" value="ECO:0007669"/>
    <property type="project" value="UniProtKB-UniRule"/>
</dbReference>
<accession>A0A1F4T4U8</accession>
<evidence type="ECO:0000256" key="4">
    <source>
        <dbReference type="ARBA" id="ARBA00022840"/>
    </source>
</evidence>
<dbReference type="GO" id="GO:0004674">
    <property type="term" value="F:protein serine/threonine kinase activity"/>
    <property type="evidence" value="ECO:0007669"/>
    <property type="project" value="InterPro"/>
</dbReference>
<dbReference type="SMART" id="SM00220">
    <property type="entry name" value="S_TKc"/>
    <property type="match status" value="1"/>
</dbReference>
<evidence type="ECO:0000259" key="6">
    <source>
        <dbReference type="PROSITE" id="PS50011"/>
    </source>
</evidence>
<dbReference type="EMBL" id="MEUG01000001">
    <property type="protein sequence ID" value="OGC27586.1"/>
    <property type="molecule type" value="Genomic_DNA"/>
</dbReference>
<dbReference type="PROSITE" id="PS00108">
    <property type="entry name" value="PROTEIN_KINASE_ST"/>
    <property type="match status" value="1"/>
</dbReference>
<proteinExistence type="predicted"/>
<organism evidence="7 8">
    <name type="scientific">candidate division WOR-1 bacterium RIFOXYC12_FULL_54_18</name>
    <dbReference type="NCBI Taxonomy" id="1802584"/>
    <lineage>
        <taxon>Bacteria</taxon>
        <taxon>Bacillati</taxon>
        <taxon>Saganbacteria</taxon>
    </lineage>
</organism>
<evidence type="ECO:0000256" key="2">
    <source>
        <dbReference type="ARBA" id="ARBA00022741"/>
    </source>
</evidence>
<dbReference type="InterPro" id="IPR000719">
    <property type="entry name" value="Prot_kinase_dom"/>
</dbReference>
<name>A0A1F4T4U8_UNCSA</name>
<keyword evidence="4 5" id="KW-0067">ATP-binding</keyword>
<reference evidence="7 8" key="1">
    <citation type="journal article" date="2016" name="Nat. Commun.">
        <title>Thousands of microbial genomes shed light on interconnected biogeochemical processes in an aquifer system.</title>
        <authorList>
            <person name="Anantharaman K."/>
            <person name="Brown C.T."/>
            <person name="Hug L.A."/>
            <person name="Sharon I."/>
            <person name="Castelle C.J."/>
            <person name="Probst A.J."/>
            <person name="Thomas B.C."/>
            <person name="Singh A."/>
            <person name="Wilkins M.J."/>
            <person name="Karaoz U."/>
            <person name="Brodie E.L."/>
            <person name="Williams K.H."/>
            <person name="Hubbard S.S."/>
            <person name="Banfield J.F."/>
        </authorList>
    </citation>
    <scope>NUCLEOTIDE SEQUENCE [LARGE SCALE GENOMIC DNA]</scope>
</reference>
<dbReference type="PROSITE" id="PS00107">
    <property type="entry name" value="PROTEIN_KINASE_ATP"/>
    <property type="match status" value="1"/>
</dbReference>
<dbReference type="InterPro" id="IPR017441">
    <property type="entry name" value="Protein_kinase_ATP_BS"/>
</dbReference>
<protein>
    <recommendedName>
        <fullName evidence="6">Protein kinase domain-containing protein</fullName>
    </recommendedName>
</protein>
<dbReference type="PANTHER" id="PTHR24348:SF22">
    <property type="entry name" value="NON-SPECIFIC SERINE_THREONINE PROTEIN KINASE"/>
    <property type="match status" value="1"/>
</dbReference>